<keyword evidence="4" id="KW-0125">Carotenoid biosynthesis</keyword>
<dbReference type="SFLD" id="SFLDG01212">
    <property type="entry name" value="Phytoene_synthase_like"/>
    <property type="match status" value="1"/>
</dbReference>
<dbReference type="AlphaFoldDB" id="A0A348FW58"/>
<dbReference type="RefSeq" id="WP_126396837.1">
    <property type="nucleotide sequence ID" value="NZ_AP018907.1"/>
</dbReference>
<dbReference type="SFLD" id="SFLDG01018">
    <property type="entry name" value="Squalene/Phytoene_Synthase_Lik"/>
    <property type="match status" value="1"/>
</dbReference>
<comment type="similarity">
    <text evidence="2">Belongs to the phytoene/squalene synthase family.</text>
</comment>
<evidence type="ECO:0000313" key="6">
    <source>
        <dbReference type="EMBL" id="BBF91541.1"/>
    </source>
</evidence>
<dbReference type="SUPFAM" id="SSF48576">
    <property type="entry name" value="Terpenoid synthases"/>
    <property type="match status" value="1"/>
</dbReference>
<dbReference type="CDD" id="cd00683">
    <property type="entry name" value="Trans_IPPS_HH"/>
    <property type="match status" value="1"/>
</dbReference>
<organism evidence="6 7">
    <name type="scientific">Blastochloris tepida</name>
    <dbReference type="NCBI Taxonomy" id="2233851"/>
    <lineage>
        <taxon>Bacteria</taxon>
        <taxon>Pseudomonadati</taxon>
        <taxon>Pseudomonadota</taxon>
        <taxon>Alphaproteobacteria</taxon>
        <taxon>Hyphomicrobiales</taxon>
        <taxon>Blastochloridaceae</taxon>
        <taxon>Blastochloris</taxon>
    </lineage>
</organism>
<dbReference type="Proteomes" id="UP000266934">
    <property type="component" value="Chromosome"/>
</dbReference>
<dbReference type="InterPro" id="IPR008949">
    <property type="entry name" value="Isoprenoid_synthase_dom_sf"/>
</dbReference>
<dbReference type="InterPro" id="IPR033904">
    <property type="entry name" value="Trans_IPPS_HH"/>
</dbReference>
<keyword evidence="7" id="KW-1185">Reference proteome</keyword>
<dbReference type="InterPro" id="IPR019845">
    <property type="entry name" value="Squalene/phytoene_synthase_CS"/>
</dbReference>
<comment type="pathway">
    <text evidence="1">Carotenoid biosynthesis; phytoene biosynthesis.</text>
</comment>
<dbReference type="Gene3D" id="1.10.600.10">
    <property type="entry name" value="Farnesyl Diphosphate Synthase"/>
    <property type="match status" value="1"/>
</dbReference>
<evidence type="ECO:0000256" key="4">
    <source>
        <dbReference type="ARBA" id="ARBA00022746"/>
    </source>
</evidence>
<name>A0A348FW58_9HYPH</name>
<dbReference type="OrthoDB" id="9807580at2"/>
<accession>A0A348FW58</accession>
<dbReference type="SFLD" id="SFLDS00005">
    <property type="entry name" value="Isoprenoid_Synthase_Type_I"/>
    <property type="match status" value="1"/>
</dbReference>
<reference evidence="6 7" key="1">
    <citation type="submission" date="2018-08" db="EMBL/GenBank/DDBJ databases">
        <title>Complete genome sequencing of Blastochloris tepida GI.</title>
        <authorList>
            <person name="Tsukatani Y."/>
            <person name="Mori H."/>
        </authorList>
    </citation>
    <scope>NUCLEOTIDE SEQUENCE [LARGE SCALE GENOMIC DNA]</scope>
    <source>
        <strain evidence="6 7">GI</strain>
    </source>
</reference>
<dbReference type="InterPro" id="IPR002060">
    <property type="entry name" value="Squ/phyt_synthse"/>
</dbReference>
<dbReference type="GO" id="GO:0004311">
    <property type="term" value="F:geranylgeranyl diphosphate synthase activity"/>
    <property type="evidence" value="ECO:0007669"/>
    <property type="project" value="InterPro"/>
</dbReference>
<evidence type="ECO:0000256" key="3">
    <source>
        <dbReference type="ARBA" id="ARBA00022679"/>
    </source>
</evidence>
<evidence type="ECO:0000256" key="5">
    <source>
        <dbReference type="ARBA" id="ARBA00053028"/>
    </source>
</evidence>
<dbReference type="PROSITE" id="PS01044">
    <property type="entry name" value="SQUALEN_PHYTOEN_SYN_1"/>
    <property type="match status" value="1"/>
</dbReference>
<dbReference type="FunFam" id="1.10.600.10:FF:000020">
    <property type="entry name" value="Phytoene synthase"/>
    <property type="match status" value="1"/>
</dbReference>
<dbReference type="PANTHER" id="PTHR31480">
    <property type="entry name" value="BIFUNCTIONAL LYCOPENE CYCLASE/PHYTOENE SYNTHASE"/>
    <property type="match status" value="1"/>
</dbReference>
<dbReference type="GO" id="GO:0051996">
    <property type="term" value="F:squalene synthase [NAD(P)H] activity"/>
    <property type="evidence" value="ECO:0007669"/>
    <property type="project" value="InterPro"/>
</dbReference>
<dbReference type="GO" id="GO:0016117">
    <property type="term" value="P:carotenoid biosynthetic process"/>
    <property type="evidence" value="ECO:0007669"/>
    <property type="project" value="UniProtKB-KW"/>
</dbReference>
<dbReference type="InterPro" id="IPR044843">
    <property type="entry name" value="Trans_IPPS_bact-type"/>
</dbReference>
<proteinExistence type="inferred from homology"/>
<gene>
    <name evidence="6" type="ORF">BLTE_02260</name>
</gene>
<sequence length="384" mass="41451">MQNNWSDTSSPAESLATPPPCLTADDVAACRELLRTGSRSFYTASMVLPPTVRAAACTLYAFCRVADDAVDLGVDRSAALAELRERLERAYAGRPMPDPVDRAFAETVERYAVPRALPEALLEGFAWDSEGRRYDDFSGVVAYSARVAAAVGAMMTVLMGVRAPDAMARACDLGVAMQLTNIVRDVGEDARAGRIYLPLDWMREAGLDPEAFLADPVFDDRLAAVVKRMIDEADRLYARSEAGIAKLPLSCRPGIWAARLIYAEIGREVARNGYDSVSQRAVVSAGCKARLLGRALALAPLPGRSESAPPLPEVAFLVDAVAGTPEPAAQRGDNEIAWWDVNGRVAAMIDMFATVAERERDRICATHGIAPIPRGRIDRTVGAR</sequence>
<evidence type="ECO:0000313" key="7">
    <source>
        <dbReference type="Proteomes" id="UP000266934"/>
    </source>
</evidence>
<dbReference type="PROSITE" id="PS01045">
    <property type="entry name" value="SQUALEN_PHYTOEN_SYN_2"/>
    <property type="match status" value="1"/>
</dbReference>
<protein>
    <submittedName>
        <fullName evidence="6">Phytoene synthase</fullName>
    </submittedName>
</protein>
<dbReference type="EMBL" id="AP018907">
    <property type="protein sequence ID" value="BBF91541.1"/>
    <property type="molecule type" value="Genomic_DNA"/>
</dbReference>
<evidence type="ECO:0000256" key="2">
    <source>
        <dbReference type="ARBA" id="ARBA00006251"/>
    </source>
</evidence>
<keyword evidence="3" id="KW-0808">Transferase</keyword>
<comment type="cofactor">
    <cofactor evidence="5">
        <name>ATP</name>
        <dbReference type="ChEBI" id="CHEBI:30616"/>
    </cofactor>
</comment>
<dbReference type="Pfam" id="PF00494">
    <property type="entry name" value="SQS_PSY"/>
    <property type="match status" value="1"/>
</dbReference>
<dbReference type="KEGG" id="blag:BLTE_02260"/>
<evidence type="ECO:0000256" key="1">
    <source>
        <dbReference type="ARBA" id="ARBA00004684"/>
    </source>
</evidence>